<dbReference type="Pfam" id="PF07690">
    <property type="entry name" value="MFS_1"/>
    <property type="match status" value="1"/>
</dbReference>
<proteinExistence type="predicted"/>
<evidence type="ECO:0000256" key="3">
    <source>
        <dbReference type="ARBA" id="ARBA00022989"/>
    </source>
</evidence>
<dbReference type="Gene3D" id="1.20.1720.10">
    <property type="entry name" value="Multidrug resistance protein D"/>
    <property type="match status" value="1"/>
</dbReference>
<feature type="domain" description="Major facilitator superfamily (MFS) profile" evidence="6">
    <location>
        <begin position="24"/>
        <end position="466"/>
    </location>
</feature>
<feature type="transmembrane region" description="Helical" evidence="5">
    <location>
        <begin position="442"/>
        <end position="461"/>
    </location>
</feature>
<dbReference type="InterPro" id="IPR011701">
    <property type="entry name" value="MFS"/>
</dbReference>
<feature type="transmembrane region" description="Helical" evidence="5">
    <location>
        <begin position="178"/>
        <end position="196"/>
    </location>
</feature>
<keyword evidence="8" id="KW-1185">Reference proteome</keyword>
<dbReference type="AlphaFoldDB" id="A0A846TUM8"/>
<sequence>MNATATQQPVPVQMKPSQWSGVAYWGALGAATFMASLDNLVVTMALPHVQQQFSTSLQGLTWAINAYTLPFAIFMLAAVIIGDRWGRRRVFAVGVILFGLGSVVAASAPNYEFFVAARAIQGVGGAFIVPLALTLLISSVSTAQRPLVIAILSGIQGLGIALGPFAGGLIISMSHWNWIFWINVPISIIVLALTLFIRPQRSHTSGVLPLVSLVLLSIGLLGTAGAALAFSSGTRWTFLWLVVAVGGLGAGVVNVLRKDQPALPAALFRSRGFVRTNITALLVTAGIFGVVFVLTQYLQVAMNYSPLQAGLATLPWTLLPAISAPLAGMAAPRTGIRPLIVLSTILQIFGLGWFLLTIHPEAPYLLLLPGMVMAGLGMGVFFALITGQAVSFASRSMEGVATGINTSIREAGVLIGVAGVGAAFVLGGGGETPQEFQVGLPSALIASITLLLIGLAGSIVTPREPDPSESLDDTPPPTV</sequence>
<dbReference type="GO" id="GO:0005886">
    <property type="term" value="C:plasma membrane"/>
    <property type="evidence" value="ECO:0007669"/>
    <property type="project" value="UniProtKB-SubCell"/>
</dbReference>
<dbReference type="RefSeq" id="WP_157980600.1">
    <property type="nucleotide sequence ID" value="NZ_JAAVUN010000050.1"/>
</dbReference>
<reference evidence="7 8" key="1">
    <citation type="submission" date="2020-02" db="EMBL/GenBank/DDBJ databases">
        <authorList>
            <person name="Sun Q."/>
        </authorList>
    </citation>
    <scope>NUCLEOTIDE SEQUENCE [LARGE SCALE GENOMIC DNA]</scope>
    <source>
        <strain evidence="7 8">YIM 13062</strain>
    </source>
</reference>
<evidence type="ECO:0000313" key="7">
    <source>
        <dbReference type="EMBL" id="NKE10750.1"/>
    </source>
</evidence>
<evidence type="ECO:0000256" key="2">
    <source>
        <dbReference type="ARBA" id="ARBA00022692"/>
    </source>
</evidence>
<keyword evidence="4 5" id="KW-0472">Membrane</keyword>
<dbReference type="Gene3D" id="1.20.1250.20">
    <property type="entry name" value="MFS general substrate transporter like domains"/>
    <property type="match status" value="1"/>
</dbReference>
<dbReference type="PANTHER" id="PTHR42718">
    <property type="entry name" value="MAJOR FACILITATOR SUPERFAMILY MULTIDRUG TRANSPORTER MFSC"/>
    <property type="match status" value="1"/>
</dbReference>
<gene>
    <name evidence="7" type="ORF">GTW58_12635</name>
</gene>
<feature type="transmembrane region" description="Helical" evidence="5">
    <location>
        <begin position="277"/>
        <end position="297"/>
    </location>
</feature>
<comment type="caution">
    <text evidence="7">The sequence shown here is derived from an EMBL/GenBank/DDBJ whole genome shotgun (WGS) entry which is preliminary data.</text>
</comment>
<dbReference type="PANTHER" id="PTHR42718:SF42">
    <property type="entry name" value="EXPORT PROTEIN"/>
    <property type="match status" value="1"/>
</dbReference>
<evidence type="ECO:0000256" key="5">
    <source>
        <dbReference type="SAM" id="Phobius"/>
    </source>
</evidence>
<organism evidence="7 8">
    <name type="scientific">Kocuria subflava</name>
    <dbReference type="NCBI Taxonomy" id="1736139"/>
    <lineage>
        <taxon>Bacteria</taxon>
        <taxon>Bacillati</taxon>
        <taxon>Actinomycetota</taxon>
        <taxon>Actinomycetes</taxon>
        <taxon>Micrococcales</taxon>
        <taxon>Micrococcaceae</taxon>
        <taxon>Kocuria</taxon>
    </lineage>
</organism>
<evidence type="ECO:0000256" key="1">
    <source>
        <dbReference type="ARBA" id="ARBA00004651"/>
    </source>
</evidence>
<name>A0A846TUM8_9MICC</name>
<dbReference type="PRINTS" id="PR01036">
    <property type="entry name" value="TCRTETB"/>
</dbReference>
<feature type="transmembrane region" description="Helical" evidence="5">
    <location>
        <begin position="339"/>
        <end position="358"/>
    </location>
</feature>
<dbReference type="PROSITE" id="PS50850">
    <property type="entry name" value="MFS"/>
    <property type="match status" value="1"/>
</dbReference>
<evidence type="ECO:0000256" key="4">
    <source>
        <dbReference type="ARBA" id="ARBA00023136"/>
    </source>
</evidence>
<dbReference type="InterPro" id="IPR036259">
    <property type="entry name" value="MFS_trans_sf"/>
</dbReference>
<feature type="transmembrane region" description="Helical" evidence="5">
    <location>
        <begin position="120"/>
        <end position="140"/>
    </location>
</feature>
<dbReference type="GO" id="GO:0022857">
    <property type="term" value="F:transmembrane transporter activity"/>
    <property type="evidence" value="ECO:0007669"/>
    <property type="project" value="InterPro"/>
</dbReference>
<feature type="transmembrane region" description="Helical" evidence="5">
    <location>
        <begin position="236"/>
        <end position="256"/>
    </location>
</feature>
<keyword evidence="3 5" id="KW-1133">Transmembrane helix</keyword>
<feature type="transmembrane region" description="Helical" evidence="5">
    <location>
        <begin position="147"/>
        <end position="172"/>
    </location>
</feature>
<feature type="transmembrane region" description="Helical" evidence="5">
    <location>
        <begin position="208"/>
        <end position="230"/>
    </location>
</feature>
<feature type="transmembrane region" description="Helical" evidence="5">
    <location>
        <begin position="364"/>
        <end position="390"/>
    </location>
</feature>
<evidence type="ECO:0000259" key="6">
    <source>
        <dbReference type="PROSITE" id="PS50850"/>
    </source>
</evidence>
<comment type="subcellular location">
    <subcellularLocation>
        <location evidence="1">Cell membrane</location>
        <topology evidence="1">Multi-pass membrane protein</topology>
    </subcellularLocation>
</comment>
<dbReference type="SUPFAM" id="SSF103473">
    <property type="entry name" value="MFS general substrate transporter"/>
    <property type="match status" value="1"/>
</dbReference>
<dbReference type="InterPro" id="IPR020846">
    <property type="entry name" value="MFS_dom"/>
</dbReference>
<feature type="transmembrane region" description="Helical" evidence="5">
    <location>
        <begin position="22"/>
        <end position="42"/>
    </location>
</feature>
<feature type="transmembrane region" description="Helical" evidence="5">
    <location>
        <begin position="411"/>
        <end position="430"/>
    </location>
</feature>
<feature type="transmembrane region" description="Helical" evidence="5">
    <location>
        <begin position="62"/>
        <end position="81"/>
    </location>
</feature>
<dbReference type="Proteomes" id="UP000521379">
    <property type="component" value="Unassembled WGS sequence"/>
</dbReference>
<feature type="transmembrane region" description="Helical" evidence="5">
    <location>
        <begin position="309"/>
        <end position="327"/>
    </location>
</feature>
<dbReference type="CDD" id="cd17321">
    <property type="entry name" value="MFS_MMR_MDR_like"/>
    <property type="match status" value="1"/>
</dbReference>
<keyword evidence="2 5" id="KW-0812">Transmembrane</keyword>
<evidence type="ECO:0000313" key="8">
    <source>
        <dbReference type="Proteomes" id="UP000521379"/>
    </source>
</evidence>
<protein>
    <submittedName>
        <fullName evidence="7">MFS transporter</fullName>
    </submittedName>
</protein>
<accession>A0A846TUM8</accession>
<feature type="transmembrane region" description="Helical" evidence="5">
    <location>
        <begin position="90"/>
        <end position="108"/>
    </location>
</feature>
<dbReference type="EMBL" id="JAAVUN010000050">
    <property type="protein sequence ID" value="NKE10750.1"/>
    <property type="molecule type" value="Genomic_DNA"/>
</dbReference>